<organism evidence="1 2">
    <name type="scientific">Vibrio nereis</name>
    <dbReference type="NCBI Taxonomy" id="693"/>
    <lineage>
        <taxon>Bacteria</taxon>
        <taxon>Pseudomonadati</taxon>
        <taxon>Pseudomonadota</taxon>
        <taxon>Gammaproteobacteria</taxon>
        <taxon>Vibrionales</taxon>
        <taxon>Vibrionaceae</taxon>
        <taxon>Vibrio</taxon>
    </lineage>
</organism>
<comment type="caution">
    <text evidence="1">The sequence shown here is derived from an EMBL/GenBank/DDBJ whole genome shotgun (WGS) entry which is preliminary data.</text>
</comment>
<proteinExistence type="predicted"/>
<evidence type="ECO:0000313" key="1">
    <source>
        <dbReference type="EMBL" id="KOO04767.1"/>
    </source>
</evidence>
<protein>
    <submittedName>
        <fullName evidence="1">Uncharacterized protein</fullName>
    </submittedName>
</protein>
<keyword evidence="2" id="KW-1185">Reference proteome</keyword>
<sequence length="64" mass="7376">MSFGALIIVQYKLIIINININNNFNDVYFIIKLISQCCFVMNFGQNNHKNKAYNMVGFILKSIA</sequence>
<dbReference type="EMBL" id="LHPJ01000004">
    <property type="protein sequence ID" value="KOO04767.1"/>
    <property type="molecule type" value="Genomic_DNA"/>
</dbReference>
<gene>
    <name evidence="1" type="ORF">AKJ17_03620</name>
</gene>
<name>A0A0M0HS83_VIBNE</name>
<dbReference type="AlphaFoldDB" id="A0A0M0HS83"/>
<dbReference type="Proteomes" id="UP000037515">
    <property type="component" value="Unassembled WGS sequence"/>
</dbReference>
<accession>A0A0M0HS83</accession>
<evidence type="ECO:0000313" key="2">
    <source>
        <dbReference type="Proteomes" id="UP000037515"/>
    </source>
</evidence>
<dbReference type="PATRIC" id="fig|693.5.peg.731"/>
<reference evidence="2" key="1">
    <citation type="submission" date="2015-08" db="EMBL/GenBank/DDBJ databases">
        <title>Vibrio galatheae sp. nov., a novel member of the Vibrionaceae family isolated from the Solomon Islands.</title>
        <authorList>
            <person name="Giubergia S."/>
            <person name="Machado H."/>
            <person name="Mateiu R.V."/>
            <person name="Gram L."/>
        </authorList>
    </citation>
    <scope>NUCLEOTIDE SEQUENCE [LARGE SCALE GENOMIC DNA]</scope>
    <source>
        <strain evidence="2">DSM 19584</strain>
    </source>
</reference>